<sequence>MIDQINQLKEQIITLQQNEKDYQDLNFLFTNLEHRYNLLAEEKQRMEIDYNRRHEFNMQSVARHRAEIDQLRNELMSCQNNQEQMEYLVYENQALTDEVNNLRDAYTKIVQQIQEQDEKYQTTLAAKQQYIESLQFQIKQMNDIQTHKEKKFQAENENKQQFVSEMESYKSQNEKLTIDNKQLIKQIERLELQIQNYKDQLNQMTQEIGKMQHQMSMLTKELGNQNKVSAKEYQLDHELKSLKNMNISLLQKNEHLQQQIEQLIHNNQQLILECDTLRIKFAEQENSKLMVQNQYAKSLNKFQEERKVIKDYLQRQKVLRETRLQNENDVSKCLEEITRLNNK</sequence>
<evidence type="ECO:0000313" key="3">
    <source>
        <dbReference type="Proteomes" id="UP000688137"/>
    </source>
</evidence>
<evidence type="ECO:0000313" key="2">
    <source>
        <dbReference type="EMBL" id="CAD8062095.1"/>
    </source>
</evidence>
<dbReference type="OMA" id="DYNRRHE"/>
<comment type="caution">
    <text evidence="2">The sequence shown here is derived from an EMBL/GenBank/DDBJ whole genome shotgun (WGS) entry which is preliminary data.</text>
</comment>
<reference evidence="2" key="1">
    <citation type="submission" date="2021-01" db="EMBL/GenBank/DDBJ databases">
        <authorList>
            <consortium name="Genoscope - CEA"/>
            <person name="William W."/>
        </authorList>
    </citation>
    <scope>NUCLEOTIDE SEQUENCE</scope>
</reference>
<dbReference type="Proteomes" id="UP000688137">
    <property type="component" value="Unassembled WGS sequence"/>
</dbReference>
<protein>
    <submittedName>
        <fullName evidence="2">Uncharacterized protein</fullName>
    </submittedName>
</protein>
<gene>
    <name evidence="2" type="ORF">PPRIM_AZ9-3.1.T0320326</name>
</gene>
<dbReference type="AlphaFoldDB" id="A0A8S1L774"/>
<evidence type="ECO:0000256" key="1">
    <source>
        <dbReference type="SAM" id="Coils"/>
    </source>
</evidence>
<dbReference type="EMBL" id="CAJJDM010000031">
    <property type="protein sequence ID" value="CAD8062095.1"/>
    <property type="molecule type" value="Genomic_DNA"/>
</dbReference>
<name>A0A8S1L774_PARPR</name>
<organism evidence="2 3">
    <name type="scientific">Paramecium primaurelia</name>
    <dbReference type="NCBI Taxonomy" id="5886"/>
    <lineage>
        <taxon>Eukaryota</taxon>
        <taxon>Sar</taxon>
        <taxon>Alveolata</taxon>
        <taxon>Ciliophora</taxon>
        <taxon>Intramacronucleata</taxon>
        <taxon>Oligohymenophorea</taxon>
        <taxon>Peniculida</taxon>
        <taxon>Parameciidae</taxon>
        <taxon>Paramecium</taxon>
    </lineage>
</organism>
<accession>A0A8S1L774</accession>
<keyword evidence="3" id="KW-1185">Reference proteome</keyword>
<feature type="coiled-coil region" evidence="1">
    <location>
        <begin position="5"/>
        <end position="119"/>
    </location>
</feature>
<feature type="coiled-coil region" evidence="1">
    <location>
        <begin position="166"/>
        <end position="280"/>
    </location>
</feature>
<proteinExistence type="predicted"/>
<keyword evidence="1" id="KW-0175">Coiled coil</keyword>